<evidence type="ECO:0000313" key="3">
    <source>
        <dbReference type="Proteomes" id="UP000008718"/>
    </source>
</evidence>
<dbReference type="PANTHER" id="PTHR11236:SF50">
    <property type="entry name" value="AMINODEOXYCHORISMATE SYNTHASE COMPONENT 1"/>
    <property type="match status" value="1"/>
</dbReference>
<dbReference type="STRING" id="694427.Palpr_0050"/>
<dbReference type="SUPFAM" id="SSF56322">
    <property type="entry name" value="ADC synthase"/>
    <property type="match status" value="1"/>
</dbReference>
<dbReference type="GO" id="GO:0000162">
    <property type="term" value="P:L-tryptophan biosynthetic process"/>
    <property type="evidence" value="ECO:0007669"/>
    <property type="project" value="TreeGrafter"/>
</dbReference>
<dbReference type="RefSeq" id="WP_013443581.1">
    <property type="nucleotide sequence ID" value="NC_014734.1"/>
</dbReference>
<protein>
    <submittedName>
        <fullName evidence="2">Aminodeoxychorismate synthase, subunit I</fullName>
        <ecNumber evidence="2">2.6.1.85</ecNumber>
    </submittedName>
</protein>
<gene>
    <name evidence="2" type="ordered locus">Palpr_0050</name>
</gene>
<proteinExistence type="predicted"/>
<dbReference type="HOGENOM" id="CLU_006493_1_0_10"/>
<dbReference type="Pfam" id="PF00425">
    <property type="entry name" value="Chorismate_bind"/>
    <property type="match status" value="1"/>
</dbReference>
<dbReference type="InterPro" id="IPR019999">
    <property type="entry name" value="Anth_synth_I-like"/>
</dbReference>
<reference key="1">
    <citation type="submission" date="2010-11" db="EMBL/GenBank/DDBJ databases">
        <title>The complete genome of Paludibacter propionicigenes DSM 17365.</title>
        <authorList>
            <consortium name="US DOE Joint Genome Institute (JGI-PGF)"/>
            <person name="Lucas S."/>
            <person name="Copeland A."/>
            <person name="Lapidus A."/>
            <person name="Bruce D."/>
            <person name="Goodwin L."/>
            <person name="Pitluck S."/>
            <person name="Kyrpides N."/>
            <person name="Mavromatis K."/>
            <person name="Ivanova N."/>
            <person name="Munk A.C."/>
            <person name="Brettin T."/>
            <person name="Detter J.C."/>
            <person name="Han C."/>
            <person name="Tapia R."/>
            <person name="Land M."/>
            <person name="Hauser L."/>
            <person name="Markowitz V."/>
            <person name="Cheng J.-F."/>
            <person name="Hugenholtz P."/>
            <person name="Woyke T."/>
            <person name="Wu D."/>
            <person name="Gronow S."/>
            <person name="Wellnitz S."/>
            <person name="Brambilla E."/>
            <person name="Klenk H.-P."/>
            <person name="Eisen J.A."/>
        </authorList>
    </citation>
    <scope>NUCLEOTIDE SEQUENCE</scope>
    <source>
        <strain>WB4</strain>
    </source>
</reference>
<dbReference type="InterPro" id="IPR005801">
    <property type="entry name" value="ADC_synthase"/>
</dbReference>
<reference evidence="2 3" key="2">
    <citation type="journal article" date="2011" name="Stand. Genomic Sci.">
        <title>Complete genome sequence of Paludibacter propionicigenes type strain (WB4).</title>
        <authorList>
            <person name="Gronow S."/>
            <person name="Munk C."/>
            <person name="Lapidus A."/>
            <person name="Nolan M."/>
            <person name="Lucas S."/>
            <person name="Hammon N."/>
            <person name="Deshpande S."/>
            <person name="Cheng J.F."/>
            <person name="Tapia R."/>
            <person name="Han C."/>
            <person name="Goodwin L."/>
            <person name="Pitluck S."/>
            <person name="Liolios K."/>
            <person name="Ivanova N."/>
            <person name="Mavromatis K."/>
            <person name="Mikhailova N."/>
            <person name="Pati A."/>
            <person name="Chen A."/>
            <person name="Palaniappan K."/>
            <person name="Land M."/>
            <person name="Hauser L."/>
            <person name="Chang Y.J."/>
            <person name="Jeffries C.D."/>
            <person name="Brambilla E."/>
            <person name="Rohde M."/>
            <person name="Goker M."/>
            <person name="Detter J.C."/>
            <person name="Woyke T."/>
            <person name="Bristow J."/>
            <person name="Eisen J.A."/>
            <person name="Markowitz V."/>
            <person name="Hugenholtz P."/>
            <person name="Kyrpides N.C."/>
            <person name="Klenk H.P."/>
        </authorList>
    </citation>
    <scope>NUCLEOTIDE SEQUENCE [LARGE SCALE GENOMIC DNA]</scope>
    <source>
        <strain evidence="3">DSM 17365 / JCM 13257 / WB4</strain>
    </source>
</reference>
<evidence type="ECO:0000259" key="1">
    <source>
        <dbReference type="Pfam" id="PF00425"/>
    </source>
</evidence>
<dbReference type="OrthoDB" id="9803598at2"/>
<feature type="domain" description="Chorismate-utilising enzyme C-terminal" evidence="1">
    <location>
        <begin position="90"/>
        <end position="333"/>
    </location>
</feature>
<accession>E4T0T7</accession>
<dbReference type="Proteomes" id="UP000008718">
    <property type="component" value="Chromosome"/>
</dbReference>
<dbReference type="KEGG" id="ppn:Palpr_0050"/>
<keyword evidence="2" id="KW-0032">Aminotransferase</keyword>
<dbReference type="EC" id="2.6.1.85" evidence="2"/>
<dbReference type="eggNOG" id="COG0147">
    <property type="taxonomic scope" value="Bacteria"/>
</dbReference>
<organism evidence="2 3">
    <name type="scientific">Paludibacter propionicigenes (strain DSM 17365 / JCM 13257 / WB4)</name>
    <dbReference type="NCBI Taxonomy" id="694427"/>
    <lineage>
        <taxon>Bacteria</taxon>
        <taxon>Pseudomonadati</taxon>
        <taxon>Bacteroidota</taxon>
        <taxon>Bacteroidia</taxon>
        <taxon>Bacteroidales</taxon>
        <taxon>Paludibacteraceae</taxon>
        <taxon>Paludibacter</taxon>
    </lineage>
</organism>
<keyword evidence="2" id="KW-0808">Transferase</keyword>
<sequence>MAKHFPYILLNRQRIIEQINQLAVLGIPFLFIVDYKAESGYVIRQDEMDERFIRFQFNSSVQPINQSTNLPLNQLTTEPISWQTKPLSLKDYQPKFDYVVAQIRLGNSFLTNLTQPTEVQTNLTLLDLYELGSAKYKLWLNGMFTVLSPETFVRIHQGVISSFPMKGTIDAAVPNAEELILNDPKERAEHATIVDLIRNDLSLVAEQVEVKRYRYVEKLHTNKADLLQVSSEIAGRLPNGYHRQLGEILFALLPAGSICGAPKQKTLEIIDRAEGYERGFYTGICGWFDGENLDSAVMIRFAEQQDDRFVFKSGGGITSQSELEKEYEELIQKIYVPIR</sequence>
<dbReference type="PANTHER" id="PTHR11236">
    <property type="entry name" value="AMINOBENZOATE/ANTHRANILATE SYNTHASE"/>
    <property type="match status" value="1"/>
</dbReference>
<evidence type="ECO:0000313" key="2">
    <source>
        <dbReference type="EMBL" id="ADQ78212.1"/>
    </source>
</evidence>
<dbReference type="GO" id="GO:0046820">
    <property type="term" value="F:4-amino-4-deoxychorismate synthase activity"/>
    <property type="evidence" value="ECO:0007669"/>
    <property type="project" value="UniProtKB-EC"/>
</dbReference>
<dbReference type="AlphaFoldDB" id="E4T0T7"/>
<dbReference type="PRINTS" id="PR00095">
    <property type="entry name" value="ANTSNTHASEI"/>
</dbReference>
<dbReference type="NCBIfam" id="NF005486">
    <property type="entry name" value="PRK07093.1"/>
    <property type="match status" value="1"/>
</dbReference>
<dbReference type="EMBL" id="CP002345">
    <property type="protein sequence ID" value="ADQ78212.1"/>
    <property type="molecule type" value="Genomic_DNA"/>
</dbReference>
<name>E4T0T7_PALPW</name>
<dbReference type="Gene3D" id="3.60.120.10">
    <property type="entry name" value="Anthranilate synthase"/>
    <property type="match status" value="1"/>
</dbReference>
<keyword evidence="3" id="KW-1185">Reference proteome</keyword>
<dbReference type="InterPro" id="IPR015890">
    <property type="entry name" value="Chorismate_C"/>
</dbReference>